<evidence type="ECO:0000256" key="2">
    <source>
        <dbReference type="SAM" id="MobiDB-lite"/>
    </source>
</evidence>
<dbReference type="STRING" id="356660.SAMN05444336_102276"/>
<feature type="region of interest" description="Disordered" evidence="2">
    <location>
        <begin position="1"/>
        <end position="30"/>
    </location>
</feature>
<keyword evidence="3" id="KW-0812">Transmembrane</keyword>
<dbReference type="EMBL" id="FNMZ01000002">
    <property type="protein sequence ID" value="SDW76011.1"/>
    <property type="molecule type" value="Genomic_DNA"/>
</dbReference>
<feature type="transmembrane region" description="Helical" evidence="3">
    <location>
        <begin position="58"/>
        <end position="83"/>
    </location>
</feature>
<name>A0A1H2W648_9RHOB</name>
<feature type="coiled-coil region" evidence="1">
    <location>
        <begin position="99"/>
        <end position="126"/>
    </location>
</feature>
<dbReference type="Pfam" id="PF13432">
    <property type="entry name" value="TPR_16"/>
    <property type="match status" value="1"/>
</dbReference>
<dbReference type="Proteomes" id="UP000199118">
    <property type="component" value="Unassembled WGS sequence"/>
</dbReference>
<protein>
    <submittedName>
        <fullName evidence="4">Tol-pal system protein YbgF</fullName>
    </submittedName>
</protein>
<gene>
    <name evidence="4" type="ORF">SAMN05444336_102276</name>
</gene>
<dbReference type="Pfam" id="PF13174">
    <property type="entry name" value="TPR_6"/>
    <property type="match status" value="1"/>
</dbReference>
<evidence type="ECO:0000313" key="5">
    <source>
        <dbReference type="Proteomes" id="UP000199118"/>
    </source>
</evidence>
<organism evidence="4 5">
    <name type="scientific">Albimonas donghaensis</name>
    <dbReference type="NCBI Taxonomy" id="356660"/>
    <lineage>
        <taxon>Bacteria</taxon>
        <taxon>Pseudomonadati</taxon>
        <taxon>Pseudomonadota</taxon>
        <taxon>Alphaproteobacteria</taxon>
        <taxon>Rhodobacterales</taxon>
        <taxon>Paracoccaceae</taxon>
        <taxon>Albimonas</taxon>
    </lineage>
</organism>
<dbReference type="InterPro" id="IPR011990">
    <property type="entry name" value="TPR-like_helical_dom_sf"/>
</dbReference>
<evidence type="ECO:0000256" key="1">
    <source>
        <dbReference type="SAM" id="Coils"/>
    </source>
</evidence>
<keyword evidence="5" id="KW-1185">Reference proteome</keyword>
<proteinExistence type="predicted"/>
<keyword evidence="1" id="KW-0175">Coiled coil</keyword>
<dbReference type="InterPro" id="IPR019734">
    <property type="entry name" value="TPR_rpt"/>
</dbReference>
<dbReference type="SUPFAM" id="SSF48452">
    <property type="entry name" value="TPR-like"/>
    <property type="match status" value="1"/>
</dbReference>
<accession>A0A1H2W648</accession>
<keyword evidence="3" id="KW-1133">Transmembrane helix</keyword>
<dbReference type="AlphaFoldDB" id="A0A1H2W648"/>
<dbReference type="Gene3D" id="1.25.40.10">
    <property type="entry name" value="Tetratricopeptide repeat domain"/>
    <property type="match status" value="1"/>
</dbReference>
<evidence type="ECO:0000313" key="4">
    <source>
        <dbReference type="EMBL" id="SDW76011.1"/>
    </source>
</evidence>
<reference evidence="4 5" key="1">
    <citation type="submission" date="2016-10" db="EMBL/GenBank/DDBJ databases">
        <authorList>
            <person name="de Groot N.N."/>
        </authorList>
    </citation>
    <scope>NUCLEOTIDE SEQUENCE [LARGE SCALE GENOMIC DNA]</scope>
    <source>
        <strain evidence="4 5">DSM 17890</strain>
    </source>
</reference>
<sequence>MDARRKERRLTGAGGLGTASAENPRDGGRGAQALPVRVCHAVAAGGARPVRAMPGLRALFLSLPLFAAGAGAALAPALATMLVPGPAAAQSGGAQAAQIQALGEEVRRLTGRVQELEAKIDRIARDGGQRINDLDYRLTMQEGGDAGMVGDPVALGGIAAALSAGAPPVAVSEKLTLEQAETALANDDPTTARKLVGEFLEQNPSGPLTPRARFILGRSLSELGETRSAAQIYLGYVQTWPQGPDAPESLLRLGSALAALNKGQEACLTLAEVAKRFPDASELVGAADAERQRIGCR</sequence>
<evidence type="ECO:0000256" key="3">
    <source>
        <dbReference type="SAM" id="Phobius"/>
    </source>
</evidence>
<keyword evidence="3" id="KW-0472">Membrane</keyword>